<dbReference type="RefSeq" id="WP_378067318.1">
    <property type="nucleotide sequence ID" value="NZ_JBHSBL010000015.1"/>
</dbReference>
<evidence type="ECO:0000256" key="2">
    <source>
        <dbReference type="SAM" id="SignalP"/>
    </source>
</evidence>
<evidence type="ECO:0008006" key="5">
    <source>
        <dbReference type="Google" id="ProtNLM"/>
    </source>
</evidence>
<dbReference type="PROSITE" id="PS51257">
    <property type="entry name" value="PROKAR_LIPOPROTEIN"/>
    <property type="match status" value="1"/>
</dbReference>
<dbReference type="EMBL" id="JBHSBL010000015">
    <property type="protein sequence ID" value="MFC4066349.1"/>
    <property type="molecule type" value="Genomic_DNA"/>
</dbReference>
<evidence type="ECO:0000313" key="4">
    <source>
        <dbReference type="Proteomes" id="UP001595867"/>
    </source>
</evidence>
<dbReference type="Proteomes" id="UP001595867">
    <property type="component" value="Unassembled WGS sequence"/>
</dbReference>
<sequence>MITKRIATAALAGVFLVSLSACSEEKAPATSAQPAATTASAAAPAATTEAAAAAPSDKEICEGANKASEAMKDAMTTIYQTTGDLKPADQQTILADMAKQLDKAVGTSETEVGKAVKLIATQATEAAAAKDPTAALDTPESTKAGKDLNAACKKAGVTTQY</sequence>
<feature type="chain" id="PRO_5047185125" description="Lipoprotein" evidence="2">
    <location>
        <begin position="24"/>
        <end position="161"/>
    </location>
</feature>
<reference evidence="4" key="1">
    <citation type="journal article" date="2019" name="Int. J. Syst. Evol. Microbiol.">
        <title>The Global Catalogue of Microorganisms (GCM) 10K type strain sequencing project: providing services to taxonomists for standard genome sequencing and annotation.</title>
        <authorList>
            <consortium name="The Broad Institute Genomics Platform"/>
            <consortium name="The Broad Institute Genome Sequencing Center for Infectious Disease"/>
            <person name="Wu L."/>
            <person name="Ma J."/>
        </authorList>
    </citation>
    <scope>NUCLEOTIDE SEQUENCE [LARGE SCALE GENOMIC DNA]</scope>
    <source>
        <strain evidence="4">TBRC 5832</strain>
    </source>
</reference>
<keyword evidence="4" id="KW-1185">Reference proteome</keyword>
<evidence type="ECO:0000313" key="3">
    <source>
        <dbReference type="EMBL" id="MFC4066349.1"/>
    </source>
</evidence>
<accession>A0ABV8IQW7</accession>
<organism evidence="3 4">
    <name type="scientific">Actinoplanes subglobosus</name>
    <dbReference type="NCBI Taxonomy" id="1547892"/>
    <lineage>
        <taxon>Bacteria</taxon>
        <taxon>Bacillati</taxon>
        <taxon>Actinomycetota</taxon>
        <taxon>Actinomycetes</taxon>
        <taxon>Micromonosporales</taxon>
        <taxon>Micromonosporaceae</taxon>
        <taxon>Actinoplanes</taxon>
    </lineage>
</organism>
<comment type="caution">
    <text evidence="3">The sequence shown here is derived from an EMBL/GenBank/DDBJ whole genome shotgun (WGS) entry which is preliminary data.</text>
</comment>
<proteinExistence type="predicted"/>
<evidence type="ECO:0000256" key="1">
    <source>
        <dbReference type="SAM" id="MobiDB-lite"/>
    </source>
</evidence>
<name>A0ABV8IQW7_9ACTN</name>
<keyword evidence="2" id="KW-0732">Signal</keyword>
<feature type="region of interest" description="Disordered" evidence="1">
    <location>
        <begin position="127"/>
        <end position="148"/>
    </location>
</feature>
<protein>
    <recommendedName>
        <fullName evidence="5">Lipoprotein</fullName>
    </recommendedName>
</protein>
<gene>
    <name evidence="3" type="ORF">ACFO0C_15560</name>
</gene>
<feature type="signal peptide" evidence="2">
    <location>
        <begin position="1"/>
        <end position="23"/>
    </location>
</feature>